<proteinExistence type="predicted"/>
<organism evidence="2 3">
    <name type="scientific">Bradyrhizobium iriomotense</name>
    <dbReference type="NCBI Taxonomy" id="441950"/>
    <lineage>
        <taxon>Bacteria</taxon>
        <taxon>Pseudomonadati</taxon>
        <taxon>Pseudomonadota</taxon>
        <taxon>Alphaproteobacteria</taxon>
        <taxon>Hyphomicrobiales</taxon>
        <taxon>Nitrobacteraceae</taxon>
        <taxon>Bradyrhizobium</taxon>
    </lineage>
</organism>
<comment type="caution">
    <text evidence="2">The sequence shown here is derived from an EMBL/GenBank/DDBJ whole genome shotgun (WGS) entry which is preliminary data.</text>
</comment>
<dbReference type="EMBL" id="BSOW01000010">
    <property type="protein sequence ID" value="GLR86512.1"/>
    <property type="molecule type" value="Genomic_DNA"/>
</dbReference>
<sequence>MSDEQLHPPASWDKFEEICADLFSRIWNDPELVRYGRSGQRQKGVDIYGKQNGADSGVQCKGKRIWPPTKLTISEINAEIEEAKKFRPALKTYIIATTADNDVAVTDHVNAISEKHAAEGLFRVTVFGWRELTRRIDDFPELKEKHFDIITLRGMKRTMPGEIAERLVEELKNANIVIPPGADHGTKPQSNFVDEGLAEAIERDVAHRYERALQRSVFPELSKQDELAQLAAEIIDAKGAAPSPGLRRTILLRAARSAAAHGNLTNARIFLTAGQNLSGADSDAPARARVAVAEGNINEAIQILRDLSDADSRSVLLSILAKERSEDQALAWMTENNVSSAQLTALGIFSLCTIYLKRGDLDAVSRVLAQVTPAQLKELPYLHFLRGVISFARLLPVMEQATVLSGLPMDVRNARPVIGGQELSVILDAAIDDFREALPYAVTLGLTHAPRLIQFYIRWCELLHPTRKPAALAQLRSDMEDNMRAVANVQYAFAYLDGYSPEALESYLQRRDALGGLNDDELRAAFVVSLNKNDASGLASLIAAKRQQAEASFGKSGILSLEIQALAKSGDATSAKIVLEDNLALFDASQIASFRAEIAKAEGADPVAEHMRLYEEEKTPETLRTLVDVLVSKRDHVGIAKYAKLLFAETKDPRDIAIAAEAERLAGLGDDFVRTFDLHPSLQDHPPFLRYYAWQLFRLGRLPEAKAIAERIEKNDSEHRDLQLEAAIAIETGEWETLAGPLAATLDLSQASDGLTLIRAAHLSQASSQGPLMDLITAAIAKGGDDPNVLLGAYFLYVEQGLEEERPESHEWFRKALALSGPDGPVQSFEIKDLLAQQTDWNQHTRFVTDKVVAGEFPLAVAAPGLRTTIVDVVLRNLIRNAAMTDSRRKVALPLFTGNRLPAPPGLTTSLALDITALLVLGWLGILPLILETFPKVILPGGVFAELFEGRRRIRRGQKTRLRKANEIREAIAKGQIKVLRSPVLVHDALTAEIGVELSALLREAKATNGIVVRPAPVTRVGLAETGVADMSAHEGHLSDMHSLLKVLTDQNAIDEEAETSAKQYFTLQDKMWASPAIPDPARPIYLDGLALSYLQYTGLLVALLRTFPNVYIHQSAEDEANALIEDDQNVAEVFRVIDDIRSAVRQANAAGHITFGARRAQANESEFDGMQSSLNLISDLTDVDAVAVDDRALNKELFAADTAGRRARMVTTLDLLEELRVRGTLTDERSRVLRYRLRAAGALLMPVTASELVAAAKRNRQNEAPEFKAIRDSLDLARVSETPQFPGEMRWFMSHVQATRISIARIWNEEPDEQRARILATAIFNMRIVPDDWIDRWGDHPPPNWVDAVRGALLGGFAVPIEIGDDEKVAAYQKWLDDVVMADVRSLSPEFYQRVVTYLRSFALTPWSKDEEDAEDEDE</sequence>
<feature type="domain" description="HTH" evidence="1">
    <location>
        <begin position="831"/>
        <end position="900"/>
    </location>
</feature>
<evidence type="ECO:0000313" key="3">
    <source>
        <dbReference type="Proteomes" id="UP001156905"/>
    </source>
</evidence>
<dbReference type="RefSeq" id="WP_284267011.1">
    <property type="nucleotide sequence ID" value="NZ_BSOW01000010.1"/>
</dbReference>
<gene>
    <name evidence="2" type="ORF">GCM10007857_32230</name>
</gene>
<keyword evidence="3" id="KW-1185">Reference proteome</keyword>
<accession>A0ABQ6AWE1</accession>
<dbReference type="InterPro" id="IPR056620">
    <property type="entry name" value="HTH_next_PIN-TPR-GreABC"/>
</dbReference>
<dbReference type="Proteomes" id="UP001156905">
    <property type="component" value="Unassembled WGS sequence"/>
</dbReference>
<evidence type="ECO:0000313" key="2">
    <source>
        <dbReference type="EMBL" id="GLR86512.1"/>
    </source>
</evidence>
<name>A0ABQ6AWE1_9BRAD</name>
<dbReference type="Pfam" id="PF24407">
    <property type="entry name" value="HTH_upst_double_PIN"/>
    <property type="match status" value="1"/>
</dbReference>
<reference evidence="3" key="1">
    <citation type="journal article" date="2019" name="Int. J. Syst. Evol. Microbiol.">
        <title>The Global Catalogue of Microorganisms (GCM) 10K type strain sequencing project: providing services to taxonomists for standard genome sequencing and annotation.</title>
        <authorList>
            <consortium name="The Broad Institute Genomics Platform"/>
            <consortium name="The Broad Institute Genome Sequencing Center for Infectious Disease"/>
            <person name="Wu L."/>
            <person name="Ma J."/>
        </authorList>
    </citation>
    <scope>NUCLEOTIDE SEQUENCE [LARGE SCALE GENOMIC DNA]</scope>
    <source>
        <strain evidence="3">NBRC 102520</strain>
    </source>
</reference>
<evidence type="ECO:0000259" key="1">
    <source>
        <dbReference type="Pfam" id="PF24407"/>
    </source>
</evidence>
<protein>
    <recommendedName>
        <fullName evidence="1">HTH domain-containing protein</fullName>
    </recommendedName>
</protein>